<evidence type="ECO:0000259" key="3">
    <source>
        <dbReference type="Pfam" id="PF26527"/>
    </source>
</evidence>
<dbReference type="InterPro" id="IPR058489">
    <property type="entry name" value="DUF8176"/>
</dbReference>
<dbReference type="Proteomes" id="UP000254569">
    <property type="component" value="Unassembled WGS sequence"/>
</dbReference>
<feature type="domain" description="DUF8176" evidence="3">
    <location>
        <begin position="133"/>
        <end position="238"/>
    </location>
</feature>
<dbReference type="AlphaFoldDB" id="A0A379PQS4"/>
<keyword evidence="5" id="KW-1185">Reference proteome</keyword>
<sequence>MKRNDRAGSPRVFDATAPRTRMVRESVPAAEERFSSGRTASARESASRVVAAADAGRRAAHPTTQVTTRRPVGKGLTYAGLGLAAVAVVGLAGWGITALVGGGDDDADFGGLVPDTATAAPTAAAAAADDPCSPGEGDQLSGEGVIAALEHRYYLLRSGESVRELMAPDAPLPDAAMIQQGIDTVPLGTTHCLEVTAIGPNTYSAQITEVRPDRRNEFKQRITTTTAEDGRVMIRSIEEVGS</sequence>
<evidence type="ECO:0000313" key="5">
    <source>
        <dbReference type="Proteomes" id="UP000254569"/>
    </source>
</evidence>
<feature type="transmembrane region" description="Helical" evidence="2">
    <location>
        <begin position="76"/>
        <end position="96"/>
    </location>
</feature>
<gene>
    <name evidence="4" type="ORF">NCTC13296_04474</name>
</gene>
<evidence type="ECO:0000256" key="1">
    <source>
        <dbReference type="SAM" id="MobiDB-lite"/>
    </source>
</evidence>
<dbReference type="EMBL" id="UGVI01000003">
    <property type="protein sequence ID" value="SUF09276.1"/>
    <property type="molecule type" value="Genomic_DNA"/>
</dbReference>
<name>A0A379PQS4_9NOCA</name>
<dbReference type="Pfam" id="PF26527">
    <property type="entry name" value="DUF8176"/>
    <property type="match status" value="1"/>
</dbReference>
<feature type="compositionally biased region" description="Low complexity" evidence="1">
    <location>
        <begin position="36"/>
        <end position="45"/>
    </location>
</feature>
<protein>
    <submittedName>
        <fullName evidence="4">Membrane protein</fullName>
    </submittedName>
</protein>
<proteinExistence type="predicted"/>
<keyword evidence="2" id="KW-1133">Transmembrane helix</keyword>
<reference evidence="4 5" key="1">
    <citation type="submission" date="2018-06" db="EMBL/GenBank/DDBJ databases">
        <authorList>
            <consortium name="Pathogen Informatics"/>
            <person name="Doyle S."/>
        </authorList>
    </citation>
    <scope>NUCLEOTIDE SEQUENCE [LARGE SCALE GENOMIC DNA]</scope>
    <source>
        <strain evidence="4 5">NCTC13296</strain>
    </source>
</reference>
<accession>A0A379PQS4</accession>
<keyword evidence="2" id="KW-0812">Transmembrane</keyword>
<keyword evidence="2" id="KW-0472">Membrane</keyword>
<feature type="region of interest" description="Disordered" evidence="1">
    <location>
        <begin position="1"/>
        <end position="45"/>
    </location>
</feature>
<evidence type="ECO:0000256" key="2">
    <source>
        <dbReference type="SAM" id="Phobius"/>
    </source>
</evidence>
<organism evidence="4 5">
    <name type="scientific">Rhodococcus gordoniae</name>
    <dbReference type="NCBI Taxonomy" id="223392"/>
    <lineage>
        <taxon>Bacteria</taxon>
        <taxon>Bacillati</taxon>
        <taxon>Actinomycetota</taxon>
        <taxon>Actinomycetes</taxon>
        <taxon>Mycobacteriales</taxon>
        <taxon>Nocardiaceae</taxon>
        <taxon>Rhodococcus</taxon>
    </lineage>
</organism>
<evidence type="ECO:0000313" key="4">
    <source>
        <dbReference type="EMBL" id="SUF09276.1"/>
    </source>
</evidence>